<dbReference type="AlphaFoldDB" id="A0A562JVH5"/>
<dbReference type="Proteomes" id="UP000316624">
    <property type="component" value="Unassembled WGS sequence"/>
</dbReference>
<evidence type="ECO:0000313" key="1">
    <source>
        <dbReference type="EMBL" id="TWH87171.1"/>
    </source>
</evidence>
<proteinExistence type="predicted"/>
<name>A0A562JVH5_SPHWJ</name>
<dbReference type="EMBL" id="VLKK01000045">
    <property type="protein sequence ID" value="TWH87171.1"/>
    <property type="molecule type" value="Genomic_DNA"/>
</dbReference>
<sequence length="81" mass="9201">MDDEGFRHYLENDYSGSLGARAVGDVISRCRRIEAVLKVNLAHVTDIEEIVPRLGEIVDDPNSSKALRNALYRYRDYACTK</sequence>
<reference evidence="1 2" key="1">
    <citation type="journal article" date="2015" name="Stand. Genomic Sci.">
        <title>Genomic Encyclopedia of Bacterial and Archaeal Type Strains, Phase III: the genomes of soil and plant-associated and newly described type strains.</title>
        <authorList>
            <person name="Whitman W.B."/>
            <person name="Woyke T."/>
            <person name="Klenk H.P."/>
            <person name="Zhou Y."/>
            <person name="Lilburn T.G."/>
            <person name="Beck B.J."/>
            <person name="De Vos P."/>
            <person name="Vandamme P."/>
            <person name="Eisen J.A."/>
            <person name="Garrity G."/>
            <person name="Hugenholtz P."/>
            <person name="Kyrpides N.C."/>
        </authorList>
    </citation>
    <scope>NUCLEOTIDE SEQUENCE [LARGE SCALE GENOMIC DNA]</scope>
    <source>
        <strain evidence="1 2">CGMCC 1.7748</strain>
    </source>
</reference>
<organism evidence="1 2">
    <name type="scientific">Sphingobium wenxiniae (strain DSM 21828 / CGMCC 1.7748 / JZ-1)</name>
    <dbReference type="NCBI Taxonomy" id="595605"/>
    <lineage>
        <taxon>Bacteria</taxon>
        <taxon>Pseudomonadati</taxon>
        <taxon>Pseudomonadota</taxon>
        <taxon>Alphaproteobacteria</taxon>
        <taxon>Sphingomonadales</taxon>
        <taxon>Sphingomonadaceae</taxon>
        <taxon>Sphingobium</taxon>
    </lineage>
</organism>
<keyword evidence="2" id="KW-1185">Reference proteome</keyword>
<protein>
    <submittedName>
        <fullName evidence="1">Uncharacterized protein</fullName>
    </submittedName>
</protein>
<comment type="caution">
    <text evidence="1">The sequence shown here is derived from an EMBL/GenBank/DDBJ whole genome shotgun (WGS) entry which is preliminary data.</text>
</comment>
<accession>A0A562JVH5</accession>
<gene>
    <name evidence="1" type="ORF">IQ35_04003</name>
</gene>
<dbReference type="RefSeq" id="WP_145076074.1">
    <property type="nucleotide sequence ID" value="NZ_JACIIY010000067.1"/>
</dbReference>
<evidence type="ECO:0000313" key="2">
    <source>
        <dbReference type="Proteomes" id="UP000316624"/>
    </source>
</evidence>